<dbReference type="PROSITE" id="PS00217">
    <property type="entry name" value="SUGAR_TRANSPORT_2"/>
    <property type="match status" value="1"/>
</dbReference>
<dbReference type="InterPro" id="IPR020846">
    <property type="entry name" value="MFS_dom"/>
</dbReference>
<feature type="transmembrane region" description="Helical" evidence="6">
    <location>
        <begin position="327"/>
        <end position="345"/>
    </location>
</feature>
<dbReference type="SUPFAM" id="SSF103473">
    <property type="entry name" value="MFS general substrate transporter"/>
    <property type="match status" value="1"/>
</dbReference>
<feature type="region of interest" description="Disordered" evidence="5">
    <location>
        <begin position="460"/>
        <end position="486"/>
    </location>
</feature>
<evidence type="ECO:0000256" key="4">
    <source>
        <dbReference type="ARBA" id="ARBA00023136"/>
    </source>
</evidence>
<feature type="transmembrane region" description="Helical" evidence="6">
    <location>
        <begin position="106"/>
        <end position="124"/>
    </location>
</feature>
<keyword evidence="3 6" id="KW-1133">Transmembrane helix</keyword>
<dbReference type="InterPro" id="IPR036259">
    <property type="entry name" value="MFS_trans_sf"/>
</dbReference>
<evidence type="ECO:0000256" key="5">
    <source>
        <dbReference type="SAM" id="MobiDB-lite"/>
    </source>
</evidence>
<protein>
    <submittedName>
        <fullName evidence="8">MFS general substrate transporter</fullName>
    </submittedName>
</protein>
<dbReference type="Proteomes" id="UP000310708">
    <property type="component" value="Unassembled WGS sequence"/>
</dbReference>
<evidence type="ECO:0000256" key="3">
    <source>
        <dbReference type="ARBA" id="ARBA00022989"/>
    </source>
</evidence>
<feature type="transmembrane region" description="Helical" evidence="6">
    <location>
        <begin position="130"/>
        <end position="151"/>
    </location>
</feature>
<feature type="transmembrane region" description="Helical" evidence="6">
    <location>
        <begin position="76"/>
        <end position="97"/>
    </location>
</feature>
<feature type="transmembrane region" description="Helical" evidence="6">
    <location>
        <begin position="298"/>
        <end position="320"/>
    </location>
</feature>
<reference evidence="8 9" key="1">
    <citation type="submission" date="2019-03" db="EMBL/GenBank/DDBJ databases">
        <title>Sequencing 25 genomes of Wallemia mellicola.</title>
        <authorList>
            <person name="Gostincar C."/>
        </authorList>
    </citation>
    <scope>NUCLEOTIDE SEQUENCE [LARGE SCALE GENOMIC DNA]</scope>
    <source>
        <strain evidence="8 9">EXF-757</strain>
    </source>
</reference>
<feature type="transmembrane region" description="Helical" evidence="6">
    <location>
        <begin position="163"/>
        <end position="186"/>
    </location>
</feature>
<keyword evidence="4 6" id="KW-0472">Membrane</keyword>
<dbReference type="EMBL" id="SPRX01000001">
    <property type="protein sequence ID" value="TIC70099.1"/>
    <property type="molecule type" value="Genomic_DNA"/>
</dbReference>
<evidence type="ECO:0000256" key="6">
    <source>
        <dbReference type="SAM" id="Phobius"/>
    </source>
</evidence>
<proteinExistence type="predicted"/>
<evidence type="ECO:0000256" key="2">
    <source>
        <dbReference type="ARBA" id="ARBA00022692"/>
    </source>
</evidence>
<evidence type="ECO:0000313" key="8">
    <source>
        <dbReference type="EMBL" id="TIC70099.1"/>
    </source>
</evidence>
<feature type="domain" description="Major facilitator superfamily (MFS) profile" evidence="7">
    <location>
        <begin position="40"/>
        <end position="451"/>
    </location>
</feature>
<comment type="caution">
    <text evidence="8">The sequence shown here is derived from an EMBL/GenBank/DDBJ whole genome shotgun (WGS) entry which is preliminary data.</text>
</comment>
<evidence type="ECO:0000313" key="9">
    <source>
        <dbReference type="Proteomes" id="UP000310708"/>
    </source>
</evidence>
<dbReference type="InterPro" id="IPR005829">
    <property type="entry name" value="Sugar_transporter_CS"/>
</dbReference>
<dbReference type="PANTHER" id="PTHR23508:SF10">
    <property type="entry name" value="CARBOXYLIC ACID TRANSPORTER PROTEIN HOMOLOG"/>
    <property type="match status" value="1"/>
</dbReference>
<keyword evidence="2 6" id="KW-0812">Transmembrane</keyword>
<dbReference type="GO" id="GO:0015355">
    <property type="term" value="F:secondary active monocarboxylate transmembrane transporter activity"/>
    <property type="evidence" value="ECO:0007669"/>
    <property type="project" value="TreeGrafter"/>
</dbReference>
<name>A0A4T0ND27_9BASI</name>
<dbReference type="CDD" id="cd17316">
    <property type="entry name" value="MFS_SV2_like"/>
    <property type="match status" value="1"/>
</dbReference>
<dbReference type="Gene3D" id="1.20.1250.20">
    <property type="entry name" value="MFS general substrate transporter like domains"/>
    <property type="match status" value="2"/>
</dbReference>
<evidence type="ECO:0000256" key="1">
    <source>
        <dbReference type="ARBA" id="ARBA00004141"/>
    </source>
</evidence>
<gene>
    <name evidence="8" type="ORF">E3Q01_00122</name>
</gene>
<sequence length="509" mass="55381">MVEYKRAIVDHFKVSKNPDQQFSLNPFKVCKNITWLGYLQFFSAWFCWLMDAYDYFSVSLSVTGLGEYYGQDTTSVTTSMTLTLLLRSAGALISGLISDKFGRRNVLVATMTIIGALSLATAYAKTFPQFLAVRALYGIAMGAIFGPASSIGLESLPAEARGLFSGIFQQGYAVGYLIAAVVNLGFVPDMPEHIGYRGLFYLGAALSWAAGIIRLFIPESDTYKAAKERKKEQIEAGDYQQVSAKVYAKEIGKMVKNYWIQIVYCFWIMTLFNFFSHSSQDLYPKMMETAKCQTEHDATLATIISNVGAIVGGTIAGAVSQKIGRRFTMALFALLAGAFIPLWILPNDWSSLAAGAFFVQFGVQGAWGVIPVFLQEASPPAYRALFSGLTYQLGNMVSSASAQIEARGGEDRQIVDCHGEVVDDYATVSGIFVGIIAALIMITALAGKENLGKAIEKSKTAGEAGAGEQENDEVGPMATFDDREKGLKRVGTDSLYSTDKASITHKEHV</sequence>
<dbReference type="GO" id="GO:0035879">
    <property type="term" value="P:plasma membrane lactate transport"/>
    <property type="evidence" value="ECO:0007669"/>
    <property type="project" value="TreeGrafter"/>
</dbReference>
<feature type="transmembrane region" description="Helical" evidence="6">
    <location>
        <begin position="35"/>
        <end position="56"/>
    </location>
</feature>
<accession>A0A4T0ND27</accession>
<comment type="subcellular location">
    <subcellularLocation>
        <location evidence="1">Membrane</location>
        <topology evidence="1">Multi-pass membrane protein</topology>
    </subcellularLocation>
</comment>
<dbReference type="PROSITE" id="PS00216">
    <property type="entry name" value="SUGAR_TRANSPORT_1"/>
    <property type="match status" value="1"/>
</dbReference>
<feature type="transmembrane region" description="Helical" evidence="6">
    <location>
        <begin position="258"/>
        <end position="278"/>
    </location>
</feature>
<dbReference type="Pfam" id="PF07690">
    <property type="entry name" value="MFS_1"/>
    <property type="match status" value="1"/>
</dbReference>
<dbReference type="GO" id="GO:0005886">
    <property type="term" value="C:plasma membrane"/>
    <property type="evidence" value="ECO:0007669"/>
    <property type="project" value="TreeGrafter"/>
</dbReference>
<feature type="transmembrane region" description="Helical" evidence="6">
    <location>
        <begin position="198"/>
        <end position="217"/>
    </location>
</feature>
<evidence type="ECO:0000259" key="7">
    <source>
        <dbReference type="PROSITE" id="PS50850"/>
    </source>
</evidence>
<dbReference type="PANTHER" id="PTHR23508">
    <property type="entry name" value="CARBOXYLIC ACID TRANSPORTER PROTEIN HOMOLOG"/>
    <property type="match status" value="1"/>
</dbReference>
<dbReference type="PROSITE" id="PS50850">
    <property type="entry name" value="MFS"/>
    <property type="match status" value="1"/>
</dbReference>
<feature type="transmembrane region" description="Helical" evidence="6">
    <location>
        <begin position="425"/>
        <end position="447"/>
    </location>
</feature>
<dbReference type="AlphaFoldDB" id="A0A4T0ND27"/>
<dbReference type="InterPro" id="IPR011701">
    <property type="entry name" value="MFS"/>
</dbReference>
<organism evidence="8 9">
    <name type="scientific">Wallemia mellicola</name>
    <dbReference type="NCBI Taxonomy" id="1708541"/>
    <lineage>
        <taxon>Eukaryota</taxon>
        <taxon>Fungi</taxon>
        <taxon>Dikarya</taxon>
        <taxon>Basidiomycota</taxon>
        <taxon>Wallemiomycotina</taxon>
        <taxon>Wallemiomycetes</taxon>
        <taxon>Wallemiales</taxon>
        <taxon>Wallemiaceae</taxon>
        <taxon>Wallemia</taxon>
    </lineage>
</organism>